<evidence type="ECO:0000313" key="1">
    <source>
        <dbReference type="EMBL" id="KAF2746827.1"/>
    </source>
</evidence>
<gene>
    <name evidence="1" type="ORF">M011DRAFT_468120</name>
</gene>
<protein>
    <submittedName>
        <fullName evidence="1">Uncharacterized protein</fullName>
    </submittedName>
</protein>
<evidence type="ECO:0000313" key="2">
    <source>
        <dbReference type="Proteomes" id="UP000799440"/>
    </source>
</evidence>
<dbReference type="Proteomes" id="UP000799440">
    <property type="component" value="Unassembled WGS sequence"/>
</dbReference>
<organism evidence="1 2">
    <name type="scientific">Sporormia fimetaria CBS 119925</name>
    <dbReference type="NCBI Taxonomy" id="1340428"/>
    <lineage>
        <taxon>Eukaryota</taxon>
        <taxon>Fungi</taxon>
        <taxon>Dikarya</taxon>
        <taxon>Ascomycota</taxon>
        <taxon>Pezizomycotina</taxon>
        <taxon>Dothideomycetes</taxon>
        <taxon>Pleosporomycetidae</taxon>
        <taxon>Pleosporales</taxon>
        <taxon>Sporormiaceae</taxon>
        <taxon>Sporormia</taxon>
    </lineage>
</organism>
<reference evidence="1" key="1">
    <citation type="journal article" date="2020" name="Stud. Mycol.">
        <title>101 Dothideomycetes genomes: a test case for predicting lifestyles and emergence of pathogens.</title>
        <authorList>
            <person name="Haridas S."/>
            <person name="Albert R."/>
            <person name="Binder M."/>
            <person name="Bloem J."/>
            <person name="Labutti K."/>
            <person name="Salamov A."/>
            <person name="Andreopoulos B."/>
            <person name="Baker S."/>
            <person name="Barry K."/>
            <person name="Bills G."/>
            <person name="Bluhm B."/>
            <person name="Cannon C."/>
            <person name="Castanera R."/>
            <person name="Culley D."/>
            <person name="Daum C."/>
            <person name="Ezra D."/>
            <person name="Gonzalez J."/>
            <person name="Henrissat B."/>
            <person name="Kuo A."/>
            <person name="Liang C."/>
            <person name="Lipzen A."/>
            <person name="Lutzoni F."/>
            <person name="Magnuson J."/>
            <person name="Mondo S."/>
            <person name="Nolan M."/>
            <person name="Ohm R."/>
            <person name="Pangilinan J."/>
            <person name="Park H.-J."/>
            <person name="Ramirez L."/>
            <person name="Alfaro M."/>
            <person name="Sun H."/>
            <person name="Tritt A."/>
            <person name="Yoshinaga Y."/>
            <person name="Zwiers L.-H."/>
            <person name="Turgeon B."/>
            <person name="Goodwin S."/>
            <person name="Spatafora J."/>
            <person name="Crous P."/>
            <person name="Grigoriev I."/>
        </authorList>
    </citation>
    <scope>NUCLEOTIDE SEQUENCE</scope>
    <source>
        <strain evidence="1">CBS 119925</strain>
    </source>
</reference>
<dbReference type="AlphaFoldDB" id="A0A6A6VCJ1"/>
<keyword evidence="2" id="KW-1185">Reference proteome</keyword>
<name>A0A6A6VCJ1_9PLEO</name>
<proteinExistence type="predicted"/>
<sequence length="103" mass="11733">MPQHMHLALHEYFFGMDNTLTEQAHDSRRESGVTESSIWEDEAMDNMENAIRRLEQLAQDEATKTGKTTQQCFLARLKRAIDSASTLFNGDIQFLGEESANPQ</sequence>
<dbReference type="EMBL" id="MU006575">
    <property type="protein sequence ID" value="KAF2746827.1"/>
    <property type="molecule type" value="Genomic_DNA"/>
</dbReference>
<dbReference type="OrthoDB" id="407617at2759"/>
<accession>A0A6A6VCJ1</accession>